<evidence type="ECO:0000256" key="19">
    <source>
        <dbReference type="ARBA" id="ARBA00071250"/>
    </source>
</evidence>
<dbReference type="GO" id="GO:0004890">
    <property type="term" value="F:GABA-A receptor activity"/>
    <property type="evidence" value="ECO:0007669"/>
    <property type="project" value="InterPro"/>
</dbReference>
<dbReference type="FunFam" id="2.70.170.10:FF:000021">
    <property type="entry name" value="Gamma-aminobutyric acid receptor isoform 3b"/>
    <property type="match status" value="1"/>
</dbReference>
<evidence type="ECO:0000256" key="14">
    <source>
        <dbReference type="ARBA" id="ARBA00023214"/>
    </source>
</evidence>
<keyword evidence="8 21" id="KW-0406">Ion transport</keyword>
<evidence type="ECO:0000259" key="24">
    <source>
        <dbReference type="Pfam" id="PF02932"/>
    </source>
</evidence>
<evidence type="ECO:0000256" key="18">
    <source>
        <dbReference type="ARBA" id="ARBA00034104"/>
    </source>
</evidence>
<evidence type="ECO:0000256" key="9">
    <source>
        <dbReference type="ARBA" id="ARBA00023136"/>
    </source>
</evidence>
<protein>
    <recommendedName>
        <fullName evidence="19">Gamma-aminobutyric acid receptor subunit beta</fullName>
    </recommendedName>
    <alternativeName>
        <fullName evidence="20">Protein cyclodiene resistance</fullName>
    </alternativeName>
</protein>
<name>A0A0Q5U3Q9_DROER</name>
<dbReference type="Pfam" id="PF02931">
    <property type="entry name" value="Neur_chan_LBD"/>
    <property type="match status" value="1"/>
</dbReference>
<keyword evidence="3" id="KW-1003">Cell membrane</keyword>
<feature type="domain" description="Neurotransmitter-gated ion-channel transmembrane" evidence="24">
    <location>
        <begin position="274"/>
        <end position="560"/>
    </location>
</feature>
<dbReference type="AlphaFoldDB" id="A0A0Q5U3Q9"/>
<dbReference type="InterPro" id="IPR006202">
    <property type="entry name" value="Neur_chan_lig-bd"/>
</dbReference>
<dbReference type="InterPro" id="IPR018000">
    <property type="entry name" value="Neurotransmitter_ion_chnl_CS"/>
</dbReference>
<keyword evidence="26" id="KW-1185">Reference proteome</keyword>
<keyword evidence="5" id="KW-0732">Signal</keyword>
<dbReference type="Pfam" id="PF02932">
    <property type="entry name" value="Neur_chan_memb"/>
    <property type="match status" value="1"/>
</dbReference>
<evidence type="ECO:0000256" key="10">
    <source>
        <dbReference type="ARBA" id="ARBA00023157"/>
    </source>
</evidence>
<dbReference type="CDD" id="cd19049">
    <property type="entry name" value="LGIC_TM_anion"/>
    <property type="match status" value="1"/>
</dbReference>
<feature type="compositionally biased region" description="Basic residues" evidence="22">
    <location>
        <begin position="430"/>
        <end position="443"/>
    </location>
</feature>
<keyword evidence="9 21" id="KW-0472">Membrane</keyword>
<dbReference type="EMBL" id="CH954178">
    <property type="protein sequence ID" value="KQS43353.1"/>
    <property type="molecule type" value="Genomic_DNA"/>
</dbReference>
<evidence type="ECO:0000256" key="6">
    <source>
        <dbReference type="ARBA" id="ARBA00022989"/>
    </source>
</evidence>
<evidence type="ECO:0000313" key="26">
    <source>
        <dbReference type="Proteomes" id="UP000008711"/>
    </source>
</evidence>
<keyword evidence="6 21" id="KW-1133">Transmembrane helix</keyword>
<evidence type="ECO:0000256" key="11">
    <source>
        <dbReference type="ARBA" id="ARBA00023170"/>
    </source>
</evidence>
<keyword evidence="10" id="KW-1015">Disulfide bond</keyword>
<sequence>MSDSKMDKLARMAPLPRTPLLTIWLAINMALIAQETGHKRIHTVQAATGGGSMLGDVNISAILDSFSVSYDKRVRPNYGGPPVEVGVTMYVLSISSVSEVLMDFTLDFYFRQFWTDPRLAYRKRPGVETLSVGSEFIKNIWVPDTFFVNEKQSYFHIATTSNEFIRVHHSGSITRSIRLTITASCPMNLQYFPMDRQLCHIEIESFGYTMRDIRYFWRDGLSSVGMSSEVELPQFRVLGHRQRATEINLTTGNYSRLACEIQFVRSMGYYLIQIYIPSGLIVIISWVSFWLNRNATPARVALGVTTVLTMTTLMSSTNAALPKISYVKSIDVYLGTCFVMVFASLLEYATVGYMAKRIQMRKQRFMAIQKIAEQKKQQLDGANQQQANPNPNANVGGPGGVGVGPGGPGGPGGGVNVGVGMGMGPEHGHGHGHHAHSHGHPHAPKQTEVRFKVHDPKAHSKGGTLENTVNGGRGGPQSHGPGPGQGGGPPGGGGGGGGGGGPPEGGGDPEAAVPAHLLHPGKVKKVKDINKLLGITPSDIDKYSRIVFPVCFVCFNLMYWIIYLHVSDVVADDLVLLGEE</sequence>
<evidence type="ECO:0000256" key="4">
    <source>
        <dbReference type="ARBA" id="ARBA00022692"/>
    </source>
</evidence>
<dbReference type="Gene3D" id="1.20.58.390">
    <property type="entry name" value="Neurotransmitter-gated ion-channel transmembrane domain"/>
    <property type="match status" value="2"/>
</dbReference>
<evidence type="ECO:0000256" key="5">
    <source>
        <dbReference type="ARBA" id="ARBA00022729"/>
    </source>
</evidence>
<evidence type="ECO:0000256" key="12">
    <source>
        <dbReference type="ARBA" id="ARBA00023173"/>
    </source>
</evidence>
<evidence type="ECO:0000313" key="25">
    <source>
        <dbReference type="EMBL" id="KQS43353.1"/>
    </source>
</evidence>
<dbReference type="PRINTS" id="PR01160">
    <property type="entry name" value="GABAARBETA"/>
</dbReference>
<dbReference type="InterPro" id="IPR036719">
    <property type="entry name" value="Neuro-gated_channel_TM_sf"/>
</dbReference>
<keyword evidence="16" id="KW-1071">Ligand-gated ion channel</keyword>
<dbReference type="FunFam" id="1.20.58.390:FF:000057">
    <property type="entry name" value="Resistance to dieldrin, isoform E"/>
    <property type="match status" value="1"/>
</dbReference>
<dbReference type="NCBIfam" id="TIGR00860">
    <property type="entry name" value="LIC"/>
    <property type="match status" value="1"/>
</dbReference>
<keyword evidence="13" id="KW-0325">Glycoprotein</keyword>
<feature type="compositionally biased region" description="Basic and acidic residues" evidence="22">
    <location>
        <begin position="445"/>
        <end position="458"/>
    </location>
</feature>
<evidence type="ECO:0000256" key="1">
    <source>
        <dbReference type="ARBA" id="ARBA00010180"/>
    </source>
</evidence>
<evidence type="ECO:0000256" key="15">
    <source>
        <dbReference type="ARBA" id="ARBA00023257"/>
    </source>
</evidence>
<evidence type="ECO:0000256" key="16">
    <source>
        <dbReference type="ARBA" id="ARBA00023286"/>
    </source>
</evidence>
<dbReference type="GO" id="GO:0005254">
    <property type="term" value="F:chloride channel activity"/>
    <property type="evidence" value="ECO:0007669"/>
    <property type="project" value="UniProtKB-KW"/>
</dbReference>
<keyword evidence="7" id="KW-0770">Synapse</keyword>
<dbReference type="GO" id="GO:0099095">
    <property type="term" value="F:ligand-gated monoatomic anion channel activity"/>
    <property type="evidence" value="ECO:0007669"/>
    <property type="project" value="UniProtKB-ARBA"/>
</dbReference>
<keyword evidence="11" id="KW-0675">Receptor</keyword>
<dbReference type="Proteomes" id="UP000008711">
    <property type="component" value="Unassembled WGS sequence"/>
</dbReference>
<feature type="compositionally biased region" description="Gly residues" evidence="22">
    <location>
        <begin position="396"/>
        <end position="425"/>
    </location>
</feature>
<dbReference type="InterPro" id="IPR006029">
    <property type="entry name" value="Neurotrans-gated_channel_TM"/>
</dbReference>
<dbReference type="InterPro" id="IPR006201">
    <property type="entry name" value="Neur_channel"/>
</dbReference>
<feature type="transmembrane region" description="Helical" evidence="21">
    <location>
        <begin position="546"/>
        <end position="566"/>
    </location>
</feature>
<feature type="compositionally biased region" description="Low complexity" evidence="22">
    <location>
        <begin position="381"/>
        <end position="395"/>
    </location>
</feature>
<evidence type="ECO:0000259" key="23">
    <source>
        <dbReference type="Pfam" id="PF02931"/>
    </source>
</evidence>
<evidence type="ECO:0000256" key="21">
    <source>
        <dbReference type="RuleBase" id="RU000687"/>
    </source>
</evidence>
<dbReference type="GO" id="GO:0034707">
    <property type="term" value="C:chloride channel complex"/>
    <property type="evidence" value="ECO:0007669"/>
    <property type="project" value="UniProtKB-KW"/>
</dbReference>
<keyword evidence="4 21" id="KW-0812">Transmembrane</keyword>
<comment type="subcellular location">
    <subcellularLocation>
        <location evidence="18">Postsynaptic cell membrane</location>
        <topology evidence="18">Multi-pass membrane protein</topology>
    </subcellularLocation>
</comment>
<keyword evidence="14" id="KW-0868">Chloride</keyword>
<evidence type="ECO:0000256" key="8">
    <source>
        <dbReference type="ARBA" id="ARBA00023065"/>
    </source>
</evidence>
<dbReference type="GO" id="GO:0045211">
    <property type="term" value="C:postsynaptic membrane"/>
    <property type="evidence" value="ECO:0007669"/>
    <property type="project" value="UniProtKB-SubCell"/>
</dbReference>
<dbReference type="SUPFAM" id="SSF63712">
    <property type="entry name" value="Nicotinic receptor ligand binding domain-like"/>
    <property type="match status" value="1"/>
</dbReference>
<keyword evidence="17 21" id="KW-0407">Ion channel</keyword>
<dbReference type="OrthoDB" id="8890589at2759"/>
<evidence type="ECO:0000256" key="2">
    <source>
        <dbReference type="ARBA" id="ARBA00022448"/>
    </source>
</evidence>
<dbReference type="SUPFAM" id="SSF90112">
    <property type="entry name" value="Neurotransmitter-gated ion-channel transmembrane pore"/>
    <property type="match status" value="1"/>
</dbReference>
<keyword evidence="12" id="KW-0869">Chloride channel</keyword>
<dbReference type="GO" id="GO:0005230">
    <property type="term" value="F:extracellular ligand-gated monoatomic ion channel activity"/>
    <property type="evidence" value="ECO:0007669"/>
    <property type="project" value="InterPro"/>
</dbReference>
<dbReference type="InterPro" id="IPR038050">
    <property type="entry name" value="Neuro_actylchol_rec"/>
</dbReference>
<evidence type="ECO:0000256" key="20">
    <source>
        <dbReference type="ARBA" id="ARBA00079462"/>
    </source>
</evidence>
<proteinExistence type="inferred from homology"/>
<organism evidence="25 26">
    <name type="scientific">Drosophila erecta</name>
    <name type="common">Fruit fly</name>
    <dbReference type="NCBI Taxonomy" id="7220"/>
    <lineage>
        <taxon>Eukaryota</taxon>
        <taxon>Metazoa</taxon>
        <taxon>Ecdysozoa</taxon>
        <taxon>Arthropoda</taxon>
        <taxon>Hexapoda</taxon>
        <taxon>Insecta</taxon>
        <taxon>Pterygota</taxon>
        <taxon>Neoptera</taxon>
        <taxon>Endopterygota</taxon>
        <taxon>Diptera</taxon>
        <taxon>Brachycera</taxon>
        <taxon>Muscomorpha</taxon>
        <taxon>Ephydroidea</taxon>
        <taxon>Drosophilidae</taxon>
        <taxon>Drosophila</taxon>
        <taxon>Sophophora</taxon>
    </lineage>
</organism>
<dbReference type="InterPro" id="IPR002289">
    <property type="entry name" value="GABAAb_rcpt"/>
</dbReference>
<feature type="compositionally biased region" description="Gly residues" evidence="22">
    <location>
        <begin position="471"/>
        <end position="508"/>
    </location>
</feature>
<gene>
    <name evidence="25" type="primary">Dere\GG15035</name>
    <name evidence="25" type="synonym">dere_GLEANR_15148</name>
    <name evidence="25" type="synonym">GG15035</name>
    <name evidence="25" type="ORF">Dere_GG15035</name>
</gene>
<dbReference type="InterPro" id="IPR036734">
    <property type="entry name" value="Neur_chan_lig-bd_sf"/>
</dbReference>
<dbReference type="CDD" id="cd19008">
    <property type="entry name" value="LGIC_ECD_GABAR_RDL-like"/>
    <property type="match status" value="1"/>
</dbReference>
<keyword evidence="15" id="KW-0628">Postsynaptic cell membrane</keyword>
<dbReference type="FunFam" id="1.20.58.390:FF:000047">
    <property type="entry name" value="Resistance to dieldrin, isoform H"/>
    <property type="match status" value="1"/>
</dbReference>
<keyword evidence="2 21" id="KW-0813">Transport</keyword>
<evidence type="ECO:0000256" key="13">
    <source>
        <dbReference type="ARBA" id="ARBA00023180"/>
    </source>
</evidence>
<dbReference type="Gene3D" id="2.70.170.10">
    <property type="entry name" value="Neurotransmitter-gated ion-channel ligand-binding domain"/>
    <property type="match status" value="1"/>
</dbReference>
<dbReference type="PRINTS" id="PR00252">
    <property type="entry name" value="NRIONCHANNEL"/>
</dbReference>
<feature type="region of interest" description="Disordered" evidence="22">
    <location>
        <begin position="376"/>
        <end position="514"/>
    </location>
</feature>
<feature type="transmembrane region" description="Helical" evidence="21">
    <location>
        <begin position="267"/>
        <end position="291"/>
    </location>
</feature>
<dbReference type="PROSITE" id="PS00236">
    <property type="entry name" value="NEUROTR_ION_CHANNEL"/>
    <property type="match status" value="1"/>
</dbReference>
<reference evidence="25 26" key="2">
    <citation type="journal article" date="2008" name="Bioinformatics">
        <title>Assembly reconciliation.</title>
        <authorList>
            <person name="Zimin A.V."/>
            <person name="Smith D.R."/>
            <person name="Sutton G."/>
            <person name="Yorke J.A."/>
        </authorList>
    </citation>
    <scope>NUCLEOTIDE SEQUENCE [LARGE SCALE GENOMIC DNA]</scope>
    <source>
        <strain evidence="25 26">TSC#14021-0224.01</strain>
    </source>
</reference>
<evidence type="ECO:0000256" key="22">
    <source>
        <dbReference type="SAM" id="MobiDB-lite"/>
    </source>
</evidence>
<feature type="domain" description="Neurotransmitter-gated ion-channel ligand-binding" evidence="23">
    <location>
        <begin position="61"/>
        <end position="263"/>
    </location>
</feature>
<evidence type="ECO:0000256" key="7">
    <source>
        <dbReference type="ARBA" id="ARBA00023018"/>
    </source>
</evidence>
<dbReference type="InterPro" id="IPR006028">
    <property type="entry name" value="GABAA/Glycine_rcpt"/>
</dbReference>
<dbReference type="PANTHER" id="PTHR18945">
    <property type="entry name" value="NEUROTRANSMITTER GATED ION CHANNEL"/>
    <property type="match status" value="1"/>
</dbReference>
<dbReference type="SMR" id="A0A0Q5U3Q9"/>
<dbReference type="PRINTS" id="PR00253">
    <property type="entry name" value="GABAARECEPTR"/>
</dbReference>
<accession>A0A0Q5U3Q9</accession>
<reference evidence="25 26" key="1">
    <citation type="journal article" date="2007" name="Nature">
        <title>Evolution of genes and genomes on the Drosophila phylogeny.</title>
        <authorList>
            <consortium name="Drosophila 12 Genomes Consortium"/>
            <person name="Clark A.G."/>
            <person name="Eisen M.B."/>
            <person name="Smith D.R."/>
            <person name="Bergman C.M."/>
            <person name="Oliver B."/>
            <person name="Markow T.A."/>
            <person name="Kaufman T.C."/>
            <person name="Kellis M."/>
            <person name="Gelbart W."/>
            <person name="Iyer V.N."/>
            <person name="Pollard D.A."/>
            <person name="Sackton T.B."/>
            <person name="Larracuente A.M."/>
            <person name="Singh N.D."/>
            <person name="Abad J.P."/>
            <person name="Abt D.N."/>
            <person name="Adryan B."/>
            <person name="Aguade M."/>
            <person name="Akashi H."/>
            <person name="Anderson W.W."/>
            <person name="Aquadro C.F."/>
            <person name="Ardell D.H."/>
            <person name="Arguello R."/>
            <person name="Artieri C.G."/>
            <person name="Barbash D.A."/>
            <person name="Barker D."/>
            <person name="Barsanti P."/>
            <person name="Batterham P."/>
            <person name="Batzoglou S."/>
            <person name="Begun D."/>
            <person name="Bhutkar A."/>
            <person name="Blanco E."/>
            <person name="Bosak S.A."/>
            <person name="Bradley R.K."/>
            <person name="Brand A.D."/>
            <person name="Brent M.R."/>
            <person name="Brooks A.N."/>
            <person name="Brown R.H."/>
            <person name="Butlin R.K."/>
            <person name="Caggese C."/>
            <person name="Calvi B.R."/>
            <person name="Bernardo de Carvalho A."/>
            <person name="Caspi A."/>
            <person name="Castrezana S."/>
            <person name="Celniker S.E."/>
            <person name="Chang J.L."/>
            <person name="Chapple C."/>
            <person name="Chatterji S."/>
            <person name="Chinwalla A."/>
            <person name="Civetta A."/>
            <person name="Clifton S.W."/>
            <person name="Comeron J.M."/>
            <person name="Costello J.C."/>
            <person name="Coyne J.A."/>
            <person name="Daub J."/>
            <person name="David R.G."/>
            <person name="Delcher A.L."/>
            <person name="Delehaunty K."/>
            <person name="Do C.B."/>
            <person name="Ebling H."/>
            <person name="Edwards K."/>
            <person name="Eickbush T."/>
            <person name="Evans J.D."/>
            <person name="Filipski A."/>
            <person name="Findeiss S."/>
            <person name="Freyhult E."/>
            <person name="Fulton L."/>
            <person name="Fulton R."/>
            <person name="Garcia A.C."/>
            <person name="Gardiner A."/>
            <person name="Garfield D.A."/>
            <person name="Garvin B.E."/>
            <person name="Gibson G."/>
            <person name="Gilbert D."/>
            <person name="Gnerre S."/>
            <person name="Godfrey J."/>
            <person name="Good R."/>
            <person name="Gotea V."/>
            <person name="Gravely B."/>
            <person name="Greenberg A.J."/>
            <person name="Griffiths-Jones S."/>
            <person name="Gross S."/>
            <person name="Guigo R."/>
            <person name="Gustafson E.A."/>
            <person name="Haerty W."/>
            <person name="Hahn M.W."/>
            <person name="Halligan D.L."/>
            <person name="Halpern A.L."/>
            <person name="Halter G.M."/>
            <person name="Han M.V."/>
            <person name="Heger A."/>
            <person name="Hillier L."/>
            <person name="Hinrichs A.S."/>
            <person name="Holmes I."/>
            <person name="Hoskins R.A."/>
            <person name="Hubisz M.J."/>
            <person name="Hultmark D."/>
            <person name="Huntley M.A."/>
            <person name="Jaffe D.B."/>
            <person name="Jagadeeshan S."/>
            <person name="Jeck W.R."/>
            <person name="Johnson J."/>
            <person name="Jones C.D."/>
            <person name="Jordan W.C."/>
            <person name="Karpen G.H."/>
            <person name="Kataoka E."/>
            <person name="Keightley P.D."/>
            <person name="Kheradpour P."/>
            <person name="Kirkness E.F."/>
            <person name="Koerich L.B."/>
            <person name="Kristiansen K."/>
            <person name="Kudrna D."/>
            <person name="Kulathinal R.J."/>
            <person name="Kumar S."/>
            <person name="Kwok R."/>
            <person name="Lander E."/>
            <person name="Langley C.H."/>
            <person name="Lapoint R."/>
            <person name="Lazzaro B.P."/>
            <person name="Lee S.J."/>
            <person name="Levesque L."/>
            <person name="Li R."/>
            <person name="Lin C.F."/>
            <person name="Lin M.F."/>
            <person name="Lindblad-Toh K."/>
            <person name="Llopart A."/>
            <person name="Long M."/>
            <person name="Low L."/>
            <person name="Lozovsky E."/>
            <person name="Lu J."/>
            <person name="Luo M."/>
            <person name="Machado C.A."/>
            <person name="Makalowski W."/>
            <person name="Marzo M."/>
            <person name="Matsuda M."/>
            <person name="Matzkin L."/>
            <person name="McAllister B."/>
            <person name="McBride C.S."/>
            <person name="McKernan B."/>
            <person name="McKernan K."/>
            <person name="Mendez-Lago M."/>
            <person name="Minx P."/>
            <person name="Mollenhauer M.U."/>
            <person name="Montooth K."/>
            <person name="Mount S.M."/>
            <person name="Mu X."/>
            <person name="Myers E."/>
            <person name="Negre B."/>
            <person name="Newfeld S."/>
            <person name="Nielsen R."/>
            <person name="Noor M.A."/>
            <person name="O'Grady P."/>
            <person name="Pachter L."/>
            <person name="Papaceit M."/>
            <person name="Parisi M.J."/>
            <person name="Parisi M."/>
            <person name="Parts L."/>
            <person name="Pedersen J.S."/>
            <person name="Pesole G."/>
            <person name="Phillippy A.M."/>
            <person name="Ponting C.P."/>
            <person name="Pop M."/>
            <person name="Porcelli D."/>
            <person name="Powell J.R."/>
            <person name="Prohaska S."/>
            <person name="Pruitt K."/>
            <person name="Puig M."/>
            <person name="Quesneville H."/>
            <person name="Ram K.R."/>
            <person name="Rand D."/>
            <person name="Rasmussen M.D."/>
            <person name="Reed L.K."/>
            <person name="Reenan R."/>
            <person name="Reily A."/>
            <person name="Remington K.A."/>
            <person name="Rieger T.T."/>
            <person name="Ritchie M.G."/>
            <person name="Robin C."/>
            <person name="Rogers Y.H."/>
            <person name="Rohde C."/>
            <person name="Rozas J."/>
            <person name="Rubenfield M.J."/>
            <person name="Ruiz A."/>
            <person name="Russo S."/>
            <person name="Salzberg S.L."/>
            <person name="Sanchez-Gracia A."/>
            <person name="Saranga D.J."/>
            <person name="Sato H."/>
            <person name="Schaeffer S.W."/>
            <person name="Schatz M.C."/>
            <person name="Schlenke T."/>
            <person name="Schwartz R."/>
            <person name="Segarra C."/>
            <person name="Singh R.S."/>
            <person name="Sirot L."/>
            <person name="Sirota M."/>
            <person name="Sisneros N.B."/>
            <person name="Smith C.D."/>
            <person name="Smith T.F."/>
            <person name="Spieth J."/>
            <person name="Stage D.E."/>
            <person name="Stark A."/>
            <person name="Stephan W."/>
            <person name="Strausberg R.L."/>
            <person name="Strempel S."/>
            <person name="Sturgill D."/>
            <person name="Sutton G."/>
            <person name="Sutton G.G."/>
            <person name="Tao W."/>
            <person name="Teichmann S."/>
            <person name="Tobari Y.N."/>
            <person name="Tomimura Y."/>
            <person name="Tsolas J.M."/>
            <person name="Valente V.L."/>
            <person name="Venter E."/>
            <person name="Venter J.C."/>
            <person name="Vicario S."/>
            <person name="Vieira F.G."/>
            <person name="Vilella A.J."/>
            <person name="Villasante A."/>
            <person name="Walenz B."/>
            <person name="Wang J."/>
            <person name="Wasserman M."/>
            <person name="Watts T."/>
            <person name="Wilson D."/>
            <person name="Wilson R.K."/>
            <person name="Wing R.A."/>
            <person name="Wolfner M.F."/>
            <person name="Wong A."/>
            <person name="Wong G.K."/>
            <person name="Wu C.I."/>
            <person name="Wu G."/>
            <person name="Yamamoto D."/>
            <person name="Yang H.P."/>
            <person name="Yang S.P."/>
            <person name="Yorke J.A."/>
            <person name="Yoshida K."/>
            <person name="Zdobnov E."/>
            <person name="Zhang P."/>
            <person name="Zhang Y."/>
            <person name="Zimin A.V."/>
            <person name="Baldwin J."/>
            <person name="Abdouelleil A."/>
            <person name="Abdulkadir J."/>
            <person name="Abebe A."/>
            <person name="Abera B."/>
            <person name="Abreu J."/>
            <person name="Acer S.C."/>
            <person name="Aftuck L."/>
            <person name="Alexander A."/>
            <person name="An P."/>
            <person name="Anderson E."/>
            <person name="Anderson S."/>
            <person name="Arachi H."/>
            <person name="Azer M."/>
            <person name="Bachantsang P."/>
            <person name="Barry A."/>
            <person name="Bayul T."/>
            <person name="Berlin A."/>
            <person name="Bessette D."/>
            <person name="Bloom T."/>
            <person name="Blye J."/>
            <person name="Boguslavskiy L."/>
            <person name="Bonnet C."/>
            <person name="Boukhgalter B."/>
            <person name="Bourzgui I."/>
            <person name="Brown A."/>
            <person name="Cahill P."/>
            <person name="Channer S."/>
            <person name="Cheshatsang Y."/>
            <person name="Chuda L."/>
            <person name="Citroen M."/>
            <person name="Collymore A."/>
            <person name="Cooke P."/>
            <person name="Costello M."/>
            <person name="D'Aco K."/>
            <person name="Daza R."/>
            <person name="De Haan G."/>
            <person name="DeGray S."/>
            <person name="DeMaso C."/>
            <person name="Dhargay N."/>
            <person name="Dooley K."/>
            <person name="Dooley E."/>
            <person name="Doricent M."/>
            <person name="Dorje P."/>
            <person name="Dorjee K."/>
            <person name="Dupes A."/>
            <person name="Elong R."/>
            <person name="Falk J."/>
            <person name="Farina A."/>
            <person name="Faro S."/>
            <person name="Ferguson D."/>
            <person name="Fisher S."/>
            <person name="Foley C.D."/>
            <person name="Franke A."/>
            <person name="Friedrich D."/>
            <person name="Gadbois L."/>
            <person name="Gearin G."/>
            <person name="Gearin C.R."/>
            <person name="Giannoukos G."/>
            <person name="Goode T."/>
            <person name="Graham J."/>
            <person name="Grandbois E."/>
            <person name="Grewal S."/>
            <person name="Gyaltsen K."/>
            <person name="Hafez N."/>
            <person name="Hagos B."/>
            <person name="Hall J."/>
            <person name="Henson C."/>
            <person name="Hollinger A."/>
            <person name="Honan T."/>
            <person name="Huard M.D."/>
            <person name="Hughes L."/>
            <person name="Hurhula B."/>
            <person name="Husby M.E."/>
            <person name="Kamat A."/>
            <person name="Kanga B."/>
            <person name="Kashin S."/>
            <person name="Khazanovich D."/>
            <person name="Kisner P."/>
            <person name="Lance K."/>
            <person name="Lara M."/>
            <person name="Lee W."/>
            <person name="Lennon N."/>
            <person name="Letendre F."/>
            <person name="LeVine R."/>
            <person name="Lipovsky A."/>
            <person name="Liu X."/>
            <person name="Liu J."/>
            <person name="Liu S."/>
            <person name="Lokyitsang T."/>
            <person name="Lokyitsang Y."/>
            <person name="Lubonja R."/>
            <person name="Lui A."/>
            <person name="MacDonald P."/>
            <person name="Magnisalis V."/>
            <person name="Maru K."/>
            <person name="Matthews C."/>
            <person name="McCusker W."/>
            <person name="McDonough S."/>
            <person name="Mehta T."/>
            <person name="Meldrim J."/>
            <person name="Meneus L."/>
            <person name="Mihai O."/>
            <person name="Mihalev A."/>
            <person name="Mihova T."/>
            <person name="Mittelman R."/>
            <person name="Mlenga V."/>
            <person name="Montmayeur A."/>
            <person name="Mulrain L."/>
            <person name="Navidi A."/>
            <person name="Naylor J."/>
            <person name="Negash T."/>
            <person name="Nguyen T."/>
            <person name="Nguyen N."/>
            <person name="Nicol R."/>
            <person name="Norbu C."/>
            <person name="Norbu N."/>
            <person name="Novod N."/>
            <person name="O'Neill B."/>
            <person name="Osman S."/>
            <person name="Markiewicz E."/>
            <person name="Oyono O.L."/>
            <person name="Patti C."/>
            <person name="Phunkhang P."/>
            <person name="Pierre F."/>
            <person name="Priest M."/>
            <person name="Raghuraman S."/>
            <person name="Rege F."/>
            <person name="Reyes R."/>
            <person name="Rise C."/>
            <person name="Rogov P."/>
            <person name="Ross K."/>
            <person name="Ryan E."/>
            <person name="Settipalli S."/>
            <person name="Shea T."/>
            <person name="Sherpa N."/>
            <person name="Shi L."/>
            <person name="Shih D."/>
            <person name="Sparrow T."/>
            <person name="Spaulding J."/>
            <person name="Stalker J."/>
            <person name="Stange-Thomann N."/>
            <person name="Stavropoulos S."/>
            <person name="Stone C."/>
            <person name="Strader C."/>
            <person name="Tesfaye S."/>
            <person name="Thomson T."/>
            <person name="Thoulutsang Y."/>
            <person name="Thoulutsang D."/>
            <person name="Topham K."/>
            <person name="Topping I."/>
            <person name="Tsamla T."/>
            <person name="Vassiliev H."/>
            <person name="Vo A."/>
            <person name="Wangchuk T."/>
            <person name="Wangdi T."/>
            <person name="Weiand M."/>
            <person name="Wilkinson J."/>
            <person name="Wilson A."/>
            <person name="Yadav S."/>
            <person name="Young G."/>
            <person name="Yu Q."/>
            <person name="Zembek L."/>
            <person name="Zhong D."/>
            <person name="Zimmer A."/>
            <person name="Zwirko Z."/>
            <person name="Jaffe D.B."/>
            <person name="Alvarez P."/>
            <person name="Brockman W."/>
            <person name="Butler J."/>
            <person name="Chin C."/>
            <person name="Gnerre S."/>
            <person name="Grabherr M."/>
            <person name="Kleber M."/>
            <person name="Mauceli E."/>
            <person name="MacCallum I."/>
        </authorList>
    </citation>
    <scope>NUCLEOTIDE SEQUENCE [LARGE SCALE GENOMIC DNA]</scope>
    <source>
        <strain evidence="25 26">TSC#14021-0224.01</strain>
    </source>
</reference>
<evidence type="ECO:0000256" key="3">
    <source>
        <dbReference type="ARBA" id="ARBA00022475"/>
    </source>
</evidence>
<feature type="transmembrane region" description="Helical" evidence="21">
    <location>
        <begin position="333"/>
        <end position="355"/>
    </location>
</feature>
<evidence type="ECO:0000256" key="17">
    <source>
        <dbReference type="ARBA" id="ARBA00023303"/>
    </source>
</evidence>
<comment type="similarity">
    <text evidence="1">Belongs to the ligand-gated ion channel (TC 1.A.9) family. Gamma-aminobutyric acid receptor (TC 1.A.9.5) subfamily.</text>
</comment>
<feature type="transmembrane region" description="Helical" evidence="21">
    <location>
        <begin position="300"/>
        <end position="321"/>
    </location>
</feature>